<gene>
    <name evidence="1" type="ORF">MS3_00000333</name>
</gene>
<evidence type="ECO:0000313" key="2">
    <source>
        <dbReference type="Proteomes" id="UP000471633"/>
    </source>
</evidence>
<dbReference type="AlphaFoldDB" id="A0A922IVF1"/>
<dbReference type="RefSeq" id="XP_051068598.1">
    <property type="nucleotide sequence ID" value="XM_051208142.1"/>
</dbReference>
<dbReference type="CTD" id="75576320"/>
<reference evidence="1" key="2">
    <citation type="journal article" date="2019" name="Gigascience">
        <title>High-quality Schistosoma haematobium genome achieved by single-molecule and long-range sequencing.</title>
        <authorList>
            <person name="Stroehlein A.J."/>
            <person name="Korhonen P.K."/>
            <person name="Chong T.M."/>
            <person name="Lim Y.L."/>
            <person name="Chan K.G."/>
            <person name="Webster B."/>
            <person name="Rollinson D."/>
            <person name="Brindley P.J."/>
            <person name="Gasser R.B."/>
            <person name="Young N.D."/>
        </authorList>
    </citation>
    <scope>NUCLEOTIDE SEQUENCE</scope>
</reference>
<reference evidence="1" key="3">
    <citation type="submission" date="2021-06" db="EMBL/GenBank/DDBJ databases">
        <title>Chromosome-level genome assembly for S. haematobium.</title>
        <authorList>
            <person name="Stroehlein A.J."/>
        </authorList>
    </citation>
    <scope>NUCLEOTIDE SEQUENCE</scope>
</reference>
<organism evidence="1 2">
    <name type="scientific">Schistosoma haematobium</name>
    <name type="common">Blood fluke</name>
    <dbReference type="NCBI Taxonomy" id="6185"/>
    <lineage>
        <taxon>Eukaryota</taxon>
        <taxon>Metazoa</taxon>
        <taxon>Spiralia</taxon>
        <taxon>Lophotrochozoa</taxon>
        <taxon>Platyhelminthes</taxon>
        <taxon>Trematoda</taxon>
        <taxon>Digenea</taxon>
        <taxon>Strigeidida</taxon>
        <taxon>Schistosomatoidea</taxon>
        <taxon>Schistosomatidae</taxon>
        <taxon>Schistosoma</taxon>
    </lineage>
</organism>
<dbReference type="GeneID" id="75576320"/>
<sequence>MIHFDIIRLNQPHPLVKGRFVEVSFHQVSGSHFVMELLIHMFTSFNSVKTQILFKYYDENADEFNVCFEGKSISFVKLKLSLRFLGRVSFHESVMVNVFSEPA</sequence>
<evidence type="ECO:0000313" key="1">
    <source>
        <dbReference type="EMBL" id="KAH9586079.1"/>
    </source>
</evidence>
<proteinExistence type="predicted"/>
<comment type="caution">
    <text evidence="1">The sequence shown here is derived from an EMBL/GenBank/DDBJ whole genome shotgun (WGS) entry which is preliminary data.</text>
</comment>
<dbReference type="KEGG" id="shx:MS3_00000333"/>
<dbReference type="Proteomes" id="UP000471633">
    <property type="component" value="Unassembled WGS sequence"/>
</dbReference>
<reference evidence="1" key="1">
    <citation type="journal article" date="2012" name="Nat. Genet.">
        <title>Whole-genome sequence of Schistosoma haematobium.</title>
        <authorList>
            <person name="Young N.D."/>
            <person name="Jex A.R."/>
            <person name="Li B."/>
            <person name="Liu S."/>
            <person name="Yang L."/>
            <person name="Xiong Z."/>
            <person name="Li Y."/>
            <person name="Cantacessi C."/>
            <person name="Hall R.S."/>
            <person name="Xu X."/>
            <person name="Chen F."/>
            <person name="Wu X."/>
            <person name="Zerlotini A."/>
            <person name="Oliveira G."/>
            <person name="Hofmann A."/>
            <person name="Zhang G."/>
            <person name="Fang X."/>
            <person name="Kang Y."/>
            <person name="Campbell B.E."/>
            <person name="Loukas A."/>
            <person name="Ranganathan S."/>
            <person name="Rollinson D."/>
            <person name="Rinaldi G."/>
            <person name="Brindley P.J."/>
            <person name="Yang H."/>
            <person name="Wang J."/>
            <person name="Wang J."/>
            <person name="Gasser R.B."/>
        </authorList>
    </citation>
    <scope>NUCLEOTIDE SEQUENCE</scope>
</reference>
<name>A0A922IVF1_SCHHA</name>
<keyword evidence="2" id="KW-1185">Reference proteome</keyword>
<reference evidence="1" key="4">
    <citation type="journal article" date="2022" name="PLoS Pathog.">
        <title>Chromosome-level genome of Schistosoma haematobium underpins genome-wide explorations of molecular variation.</title>
        <authorList>
            <person name="Stroehlein A.J."/>
            <person name="Korhonen P.K."/>
            <person name="Lee V.V."/>
            <person name="Ralph S.A."/>
            <person name="Mentink-Kane M."/>
            <person name="You H."/>
            <person name="McManus D.P."/>
            <person name="Tchuente L.T."/>
            <person name="Stothard J.R."/>
            <person name="Kaur P."/>
            <person name="Dudchenko O."/>
            <person name="Aiden E.L."/>
            <person name="Yang B."/>
            <person name="Yang H."/>
            <person name="Emery A.M."/>
            <person name="Webster B.L."/>
            <person name="Brindley P.J."/>
            <person name="Rollinson D."/>
            <person name="Chang B.C.H."/>
            <person name="Gasser R.B."/>
            <person name="Young N.D."/>
        </authorList>
    </citation>
    <scope>NUCLEOTIDE SEQUENCE</scope>
</reference>
<dbReference type="EMBL" id="AMPZ03000004">
    <property type="protein sequence ID" value="KAH9586079.1"/>
    <property type="molecule type" value="Genomic_DNA"/>
</dbReference>
<accession>A0A922IVF1</accession>
<protein>
    <submittedName>
        <fullName evidence="1">Uncharacterized protein</fullName>
    </submittedName>
</protein>